<sequence>MNSLNLSAQSFCKEIGLTYHNDILKELVKYGLVSFFKVGRKRFYKTADAQKISDMLHERKIAIEPTDGRYYIKFLSND</sequence>
<evidence type="ECO:0000313" key="1">
    <source>
        <dbReference type="EMBL" id="TYP71525.1"/>
    </source>
</evidence>
<accession>A0A5S5BWH0</accession>
<comment type="caution">
    <text evidence="1">The sequence shown here is derived from an EMBL/GenBank/DDBJ whole genome shotgun (WGS) entry which is preliminary data.</text>
</comment>
<protein>
    <recommendedName>
        <fullName evidence="3">Helix-turn-helix protein</fullName>
    </recommendedName>
</protein>
<dbReference type="RefSeq" id="WP_148783416.1">
    <property type="nucleotide sequence ID" value="NZ_VNHU01000009.1"/>
</dbReference>
<evidence type="ECO:0008006" key="3">
    <source>
        <dbReference type="Google" id="ProtNLM"/>
    </source>
</evidence>
<proteinExistence type="predicted"/>
<dbReference type="OrthoDB" id="1189858at2"/>
<dbReference type="EMBL" id="VNHU01000009">
    <property type="protein sequence ID" value="TYP71525.1"/>
    <property type="molecule type" value="Genomic_DNA"/>
</dbReference>
<keyword evidence="2" id="KW-1185">Reference proteome</keyword>
<reference evidence="1 2" key="1">
    <citation type="submission" date="2019-07" db="EMBL/GenBank/DDBJ databases">
        <title>Genomic Encyclopedia of Archaeal and Bacterial Type Strains, Phase II (KMG-II): from individual species to whole genera.</title>
        <authorList>
            <person name="Goeker M."/>
        </authorList>
    </citation>
    <scope>NUCLEOTIDE SEQUENCE [LARGE SCALE GENOMIC DNA]</scope>
    <source>
        <strain evidence="1 2">DSM 17527</strain>
    </source>
</reference>
<dbReference type="AlphaFoldDB" id="A0A5S5BWH0"/>
<dbReference type="Proteomes" id="UP000324376">
    <property type="component" value="Unassembled WGS sequence"/>
</dbReference>
<name>A0A5S5BWH0_9FLAO</name>
<gene>
    <name evidence="1" type="ORF">BD809_109107</name>
</gene>
<organism evidence="1 2">
    <name type="scientific">Aquimarina intermedia</name>
    <dbReference type="NCBI Taxonomy" id="350814"/>
    <lineage>
        <taxon>Bacteria</taxon>
        <taxon>Pseudomonadati</taxon>
        <taxon>Bacteroidota</taxon>
        <taxon>Flavobacteriia</taxon>
        <taxon>Flavobacteriales</taxon>
        <taxon>Flavobacteriaceae</taxon>
        <taxon>Aquimarina</taxon>
    </lineage>
</organism>
<evidence type="ECO:0000313" key="2">
    <source>
        <dbReference type="Proteomes" id="UP000324376"/>
    </source>
</evidence>